<evidence type="ECO:0000256" key="2">
    <source>
        <dbReference type="ARBA" id="ARBA00023015"/>
    </source>
</evidence>
<dbReference type="OrthoDB" id="726408at2759"/>
<dbReference type="Pfam" id="PF03106">
    <property type="entry name" value="WRKY"/>
    <property type="match status" value="1"/>
</dbReference>
<dbReference type="AlphaFoldDB" id="A0A8K0NAG5"/>
<dbReference type="Proteomes" id="UP000797356">
    <property type="component" value="Chromosome 12"/>
</dbReference>
<evidence type="ECO:0000256" key="4">
    <source>
        <dbReference type="ARBA" id="ARBA00023163"/>
    </source>
</evidence>
<dbReference type="FunFam" id="2.20.25.80:FF:000004">
    <property type="entry name" value="WRKY transcription factor 65"/>
    <property type="match status" value="1"/>
</dbReference>
<dbReference type="GO" id="GO:0000976">
    <property type="term" value="F:transcription cis-regulatory region binding"/>
    <property type="evidence" value="ECO:0007669"/>
    <property type="project" value="TreeGrafter"/>
</dbReference>
<dbReference type="SUPFAM" id="SSF118290">
    <property type="entry name" value="WRKY DNA-binding domain"/>
    <property type="match status" value="1"/>
</dbReference>
<dbReference type="PANTHER" id="PTHR32096:SF18">
    <property type="entry name" value="DISEASE RESISTANCE PROTEIN RRS1B-RELATED"/>
    <property type="match status" value="1"/>
</dbReference>
<proteinExistence type="predicted"/>
<reference evidence="8" key="2">
    <citation type="submission" date="2019-07" db="EMBL/GenBank/DDBJ databases">
        <authorList>
            <person name="Yang Y."/>
            <person name="Bocs S."/>
            <person name="Baudouin L."/>
        </authorList>
    </citation>
    <scope>NUCLEOTIDE SEQUENCE</scope>
    <source>
        <tissue evidence="8">Spear leaf of Hainan Tall coconut</tissue>
    </source>
</reference>
<dbReference type="InterPro" id="IPR036576">
    <property type="entry name" value="WRKY_dom_sf"/>
</dbReference>
<gene>
    <name evidence="8" type="ORF">COCNU_12G003000</name>
</gene>
<comment type="caution">
    <text evidence="8">The sequence shown here is derived from an EMBL/GenBank/DDBJ whole genome shotgun (WGS) entry which is preliminary data.</text>
</comment>
<evidence type="ECO:0000259" key="7">
    <source>
        <dbReference type="PROSITE" id="PS50811"/>
    </source>
</evidence>
<dbReference type="GO" id="GO:0005634">
    <property type="term" value="C:nucleus"/>
    <property type="evidence" value="ECO:0007669"/>
    <property type="project" value="UniProtKB-SubCell"/>
</dbReference>
<dbReference type="EMBL" id="CM017883">
    <property type="protein sequence ID" value="KAG1365300.1"/>
    <property type="molecule type" value="Genomic_DNA"/>
</dbReference>
<dbReference type="Gene3D" id="2.20.25.80">
    <property type="entry name" value="WRKY domain"/>
    <property type="match status" value="1"/>
</dbReference>
<name>A0A8K0NAG5_COCNU</name>
<accession>A0A8K0NAG5</accession>
<evidence type="ECO:0000256" key="3">
    <source>
        <dbReference type="ARBA" id="ARBA00023125"/>
    </source>
</evidence>
<sequence length="251" mass="28310">MDDGSPPIKQVLKFHKVSKMDSSVSKRSKVVQKTVVASRIEADVRKQKGESPPSDFWSWRKYGQKPIKGSPYPRGYYRCSTSKGCSAKKQVERSKTDSSLLIITYTSDHNHPAPHLPSICPQEPSHQKQSINQDLPTPKSPSQPNTTSEESLNKKQSPLPCPPKCSQEISQQKQPLEEVHDHQHNVLFDEENPLPSPNSMTFSSTTAKTNEENDFFDELEELPIPSSLTSLVRESFFDERILFLPSPTTFS</sequence>
<dbReference type="GO" id="GO:0003700">
    <property type="term" value="F:DNA-binding transcription factor activity"/>
    <property type="evidence" value="ECO:0007669"/>
    <property type="project" value="InterPro"/>
</dbReference>
<keyword evidence="5" id="KW-0539">Nucleus</keyword>
<keyword evidence="9" id="KW-1185">Reference proteome</keyword>
<keyword evidence="3 8" id="KW-0238">DNA-binding</keyword>
<dbReference type="InterPro" id="IPR003657">
    <property type="entry name" value="WRKY_dom"/>
</dbReference>
<evidence type="ECO:0000313" key="8">
    <source>
        <dbReference type="EMBL" id="KAG1365300.1"/>
    </source>
</evidence>
<evidence type="ECO:0000256" key="1">
    <source>
        <dbReference type="ARBA" id="ARBA00004123"/>
    </source>
</evidence>
<evidence type="ECO:0000256" key="5">
    <source>
        <dbReference type="ARBA" id="ARBA00023242"/>
    </source>
</evidence>
<dbReference type="InterPro" id="IPR044810">
    <property type="entry name" value="WRKY_plant"/>
</dbReference>
<feature type="region of interest" description="Disordered" evidence="6">
    <location>
        <begin position="107"/>
        <end position="182"/>
    </location>
</feature>
<evidence type="ECO:0000313" key="9">
    <source>
        <dbReference type="Proteomes" id="UP000797356"/>
    </source>
</evidence>
<keyword evidence="2" id="KW-0805">Transcription regulation</keyword>
<dbReference type="SMART" id="SM00774">
    <property type="entry name" value="WRKY"/>
    <property type="match status" value="1"/>
</dbReference>
<evidence type="ECO:0000256" key="6">
    <source>
        <dbReference type="SAM" id="MobiDB-lite"/>
    </source>
</evidence>
<dbReference type="PROSITE" id="PS50811">
    <property type="entry name" value="WRKY"/>
    <property type="match status" value="1"/>
</dbReference>
<feature type="compositionally biased region" description="Polar residues" evidence="6">
    <location>
        <begin position="127"/>
        <end position="156"/>
    </location>
</feature>
<reference evidence="8" key="1">
    <citation type="journal article" date="2017" name="Gigascience">
        <title>The genome draft of coconut (Cocos nucifera).</title>
        <authorList>
            <person name="Xiao Y."/>
            <person name="Xu P."/>
            <person name="Fan H."/>
            <person name="Baudouin L."/>
            <person name="Xia W."/>
            <person name="Bocs S."/>
            <person name="Xu J."/>
            <person name="Li Q."/>
            <person name="Guo A."/>
            <person name="Zhou L."/>
            <person name="Li J."/>
            <person name="Wu Y."/>
            <person name="Ma Z."/>
            <person name="Armero A."/>
            <person name="Issali A.E."/>
            <person name="Liu N."/>
            <person name="Peng M."/>
            <person name="Yang Y."/>
        </authorList>
    </citation>
    <scope>NUCLEOTIDE SEQUENCE</scope>
    <source>
        <tissue evidence="8">Spear leaf of Hainan Tall coconut</tissue>
    </source>
</reference>
<organism evidence="8 9">
    <name type="scientific">Cocos nucifera</name>
    <name type="common">Coconut palm</name>
    <dbReference type="NCBI Taxonomy" id="13894"/>
    <lineage>
        <taxon>Eukaryota</taxon>
        <taxon>Viridiplantae</taxon>
        <taxon>Streptophyta</taxon>
        <taxon>Embryophyta</taxon>
        <taxon>Tracheophyta</taxon>
        <taxon>Spermatophyta</taxon>
        <taxon>Magnoliopsida</taxon>
        <taxon>Liliopsida</taxon>
        <taxon>Arecaceae</taxon>
        <taxon>Arecoideae</taxon>
        <taxon>Cocoseae</taxon>
        <taxon>Attaleinae</taxon>
        <taxon>Cocos</taxon>
    </lineage>
</organism>
<keyword evidence="4" id="KW-0804">Transcription</keyword>
<comment type="subcellular location">
    <subcellularLocation>
        <location evidence="1">Nucleus</location>
    </subcellularLocation>
</comment>
<dbReference type="PANTHER" id="PTHR32096">
    <property type="entry name" value="WRKY TRANSCRIPTION FACTOR 30-RELATED-RELATED"/>
    <property type="match status" value="1"/>
</dbReference>
<protein>
    <submittedName>
        <fullName evidence="8">DNA-binding WRKY</fullName>
    </submittedName>
</protein>
<feature type="domain" description="WRKY" evidence="7">
    <location>
        <begin position="54"/>
        <end position="114"/>
    </location>
</feature>